<dbReference type="Pfam" id="PF11746">
    <property type="entry name" value="DUF3303"/>
    <property type="match status" value="1"/>
</dbReference>
<dbReference type="EMBL" id="JYON01000033">
    <property type="protein sequence ID" value="KJH69835.1"/>
    <property type="molecule type" value="Genomic_DNA"/>
</dbReference>
<protein>
    <recommendedName>
        <fullName evidence="3">DUF3303 domain-containing protein</fullName>
    </recommendedName>
</protein>
<organism evidence="1 2">
    <name type="scientific">Aliterella atlantica CENA595</name>
    <dbReference type="NCBI Taxonomy" id="1618023"/>
    <lineage>
        <taxon>Bacteria</taxon>
        <taxon>Bacillati</taxon>
        <taxon>Cyanobacteriota</taxon>
        <taxon>Cyanophyceae</taxon>
        <taxon>Chroococcidiopsidales</taxon>
        <taxon>Aliterellaceae</taxon>
        <taxon>Aliterella</taxon>
    </lineage>
</organism>
<evidence type="ECO:0000313" key="2">
    <source>
        <dbReference type="Proteomes" id="UP000032452"/>
    </source>
</evidence>
<dbReference type="RefSeq" id="WP_045056770.1">
    <property type="nucleotide sequence ID" value="NZ_CAWMDP010000030.1"/>
</dbReference>
<dbReference type="OrthoDB" id="9801877at2"/>
<comment type="caution">
    <text evidence="1">The sequence shown here is derived from an EMBL/GenBank/DDBJ whole genome shotgun (WGS) entry which is preliminary data.</text>
</comment>
<evidence type="ECO:0008006" key="3">
    <source>
        <dbReference type="Google" id="ProtNLM"/>
    </source>
</evidence>
<reference evidence="1 2" key="1">
    <citation type="submission" date="2015-02" db="EMBL/GenBank/DDBJ databases">
        <title>Draft genome of a novel marine cyanobacterium (Chroococcales) isolated from South Atlantic Ocean.</title>
        <authorList>
            <person name="Rigonato J."/>
            <person name="Alvarenga D.O."/>
            <person name="Branco L.H."/>
            <person name="Varani A.M."/>
            <person name="Brandini F.P."/>
            <person name="Fiore M.F."/>
        </authorList>
    </citation>
    <scope>NUCLEOTIDE SEQUENCE [LARGE SCALE GENOMIC DNA]</scope>
    <source>
        <strain evidence="1 2">CENA595</strain>
    </source>
</reference>
<dbReference type="AlphaFoldDB" id="A0A0D8ZM75"/>
<name>A0A0D8ZM75_9CYAN</name>
<accession>A0A0D8ZM75</accession>
<proteinExistence type="predicted"/>
<dbReference type="PATRIC" id="fig|1618023.3.peg.2630"/>
<dbReference type="Proteomes" id="UP000032452">
    <property type="component" value="Unassembled WGS sequence"/>
</dbReference>
<dbReference type="STRING" id="1618023.UH38_21620"/>
<evidence type="ECO:0000313" key="1">
    <source>
        <dbReference type="EMBL" id="KJH69835.1"/>
    </source>
</evidence>
<sequence>MLYMVIEYFNAGAAVEIYRRARDRGRQLPPGLEYIDSWVDLEYSRCFQLMRTSDRALFDTWIEAWQDLGHFEIIPVRTSAEAAQHIADKL</sequence>
<keyword evidence="2" id="KW-1185">Reference proteome</keyword>
<gene>
    <name evidence="1" type="ORF">UH38_21620</name>
</gene>
<dbReference type="InterPro" id="IPR021734">
    <property type="entry name" value="DUF3303"/>
</dbReference>